<dbReference type="GO" id="GO:0017136">
    <property type="term" value="F:histone deacetylase activity, NAD-dependent"/>
    <property type="evidence" value="ECO:0007669"/>
    <property type="project" value="TreeGrafter"/>
</dbReference>
<dbReference type="NCBIfam" id="NF001752">
    <property type="entry name" value="PRK00481.1-1"/>
    <property type="match status" value="1"/>
</dbReference>
<dbReference type="Proteomes" id="UP000013785">
    <property type="component" value="Unassembled WGS sequence"/>
</dbReference>
<evidence type="ECO:0000256" key="2">
    <source>
        <dbReference type="ARBA" id="ARBA00022679"/>
    </source>
</evidence>
<protein>
    <recommendedName>
        <fullName evidence="1">protein acetyllysine N-acetyltransferase</fullName>
        <ecNumber evidence="1">2.3.1.286</ecNumber>
    </recommendedName>
</protein>
<feature type="active site" description="Proton acceptor" evidence="4">
    <location>
        <position position="121"/>
    </location>
</feature>
<dbReference type="InterPro" id="IPR050134">
    <property type="entry name" value="NAD-dep_sirtuin_deacylases"/>
</dbReference>
<dbReference type="InterPro" id="IPR026591">
    <property type="entry name" value="Sirtuin_cat_small_dom_sf"/>
</dbReference>
<feature type="binding site" evidence="4">
    <location>
        <position position="150"/>
    </location>
    <ligand>
        <name>Zn(2+)</name>
        <dbReference type="ChEBI" id="CHEBI:29105"/>
    </ligand>
</feature>
<proteinExistence type="predicted"/>
<dbReference type="GO" id="GO:0070403">
    <property type="term" value="F:NAD+ binding"/>
    <property type="evidence" value="ECO:0007669"/>
    <property type="project" value="InterPro"/>
</dbReference>
<feature type="binding site" evidence="4">
    <location>
        <position position="132"/>
    </location>
    <ligand>
        <name>Zn(2+)</name>
        <dbReference type="ChEBI" id="CHEBI:29105"/>
    </ligand>
</feature>
<dbReference type="PANTHER" id="PTHR11085">
    <property type="entry name" value="NAD-DEPENDENT PROTEIN DEACYLASE SIRTUIN-5, MITOCHONDRIAL-RELATED"/>
    <property type="match status" value="1"/>
</dbReference>
<dbReference type="Pfam" id="PF02146">
    <property type="entry name" value="SIR2"/>
    <property type="match status" value="1"/>
</dbReference>
<feature type="binding site" evidence="4">
    <location>
        <position position="129"/>
    </location>
    <ligand>
        <name>Zn(2+)</name>
        <dbReference type="ChEBI" id="CHEBI:29105"/>
    </ligand>
</feature>
<evidence type="ECO:0000256" key="3">
    <source>
        <dbReference type="ARBA" id="ARBA00023027"/>
    </source>
</evidence>
<accession>R3WH74</accession>
<dbReference type="InterPro" id="IPR003000">
    <property type="entry name" value="Sirtuin"/>
</dbReference>
<evidence type="ECO:0000259" key="5">
    <source>
        <dbReference type="PROSITE" id="PS50305"/>
    </source>
</evidence>
<dbReference type="Gene3D" id="3.30.1600.10">
    <property type="entry name" value="SIR2/SIRT2 'Small Domain"/>
    <property type="match status" value="1"/>
</dbReference>
<keyword evidence="4" id="KW-0862">Zinc</keyword>
<organism evidence="6 7">
    <name type="scientific">Enterococcus phoeniculicola ATCC BAA-412</name>
    <dbReference type="NCBI Taxonomy" id="1158610"/>
    <lineage>
        <taxon>Bacteria</taxon>
        <taxon>Bacillati</taxon>
        <taxon>Bacillota</taxon>
        <taxon>Bacilli</taxon>
        <taxon>Lactobacillales</taxon>
        <taxon>Enterococcaceae</taxon>
        <taxon>Enterococcus</taxon>
    </lineage>
</organism>
<comment type="caution">
    <text evidence="6">The sequence shown here is derived from an EMBL/GenBank/DDBJ whole genome shotgun (WGS) entry which is preliminary data.</text>
</comment>
<evidence type="ECO:0000256" key="4">
    <source>
        <dbReference type="PROSITE-ProRule" id="PRU00236"/>
    </source>
</evidence>
<dbReference type="InterPro" id="IPR026590">
    <property type="entry name" value="Ssirtuin_cat_dom"/>
</dbReference>
<dbReference type="EC" id="2.3.1.286" evidence="1"/>
<dbReference type="Gene3D" id="3.40.50.1220">
    <property type="entry name" value="TPP-binding domain"/>
    <property type="match status" value="1"/>
</dbReference>
<keyword evidence="2" id="KW-0808">Transferase</keyword>
<dbReference type="PANTHER" id="PTHR11085:SF4">
    <property type="entry name" value="NAD-DEPENDENT PROTEIN DEACYLASE"/>
    <property type="match status" value="1"/>
</dbReference>
<reference evidence="6 7" key="1">
    <citation type="submission" date="2013-02" db="EMBL/GenBank/DDBJ databases">
        <title>The Genome Sequence of Enterococcus phoeniculicola BAA-412.</title>
        <authorList>
            <consortium name="The Broad Institute Genome Sequencing Platform"/>
            <consortium name="The Broad Institute Genome Sequencing Center for Infectious Disease"/>
            <person name="Earl A.M."/>
            <person name="Gilmore M.S."/>
            <person name="Lebreton F."/>
            <person name="Walker B."/>
            <person name="Young S.K."/>
            <person name="Zeng Q."/>
            <person name="Gargeya S."/>
            <person name="Fitzgerald M."/>
            <person name="Haas B."/>
            <person name="Abouelleil A."/>
            <person name="Alvarado L."/>
            <person name="Arachchi H.M."/>
            <person name="Berlin A.M."/>
            <person name="Chapman S.B."/>
            <person name="Dewar J."/>
            <person name="Goldberg J."/>
            <person name="Griggs A."/>
            <person name="Gujja S."/>
            <person name="Hansen M."/>
            <person name="Howarth C."/>
            <person name="Imamovic A."/>
            <person name="Larimer J."/>
            <person name="McCowan C."/>
            <person name="Murphy C."/>
            <person name="Neiman D."/>
            <person name="Pearson M."/>
            <person name="Priest M."/>
            <person name="Roberts A."/>
            <person name="Saif S."/>
            <person name="Shea T."/>
            <person name="Sisk P."/>
            <person name="Sykes S."/>
            <person name="Wortman J."/>
            <person name="Nusbaum C."/>
            <person name="Birren B."/>
        </authorList>
    </citation>
    <scope>NUCLEOTIDE SEQUENCE [LARGE SCALE GENOMIC DNA]</scope>
    <source>
        <strain evidence="6 7">ATCC BAA-412</strain>
    </source>
</reference>
<dbReference type="GO" id="GO:0046872">
    <property type="term" value="F:metal ion binding"/>
    <property type="evidence" value="ECO:0007669"/>
    <property type="project" value="UniProtKB-KW"/>
</dbReference>
<dbReference type="EMBL" id="AJAT01000021">
    <property type="protein sequence ID" value="EOL41255.1"/>
    <property type="molecule type" value="Genomic_DNA"/>
</dbReference>
<evidence type="ECO:0000313" key="6">
    <source>
        <dbReference type="EMBL" id="EOL41255.1"/>
    </source>
</evidence>
<keyword evidence="3" id="KW-0520">NAD</keyword>
<dbReference type="STRING" id="154621.RV11_GL001035"/>
<evidence type="ECO:0000256" key="1">
    <source>
        <dbReference type="ARBA" id="ARBA00012928"/>
    </source>
</evidence>
<dbReference type="eggNOG" id="COG0846">
    <property type="taxonomic scope" value="Bacteria"/>
</dbReference>
<evidence type="ECO:0000313" key="7">
    <source>
        <dbReference type="Proteomes" id="UP000013785"/>
    </source>
</evidence>
<dbReference type="SUPFAM" id="SSF52467">
    <property type="entry name" value="DHS-like NAD/FAD-binding domain"/>
    <property type="match status" value="1"/>
</dbReference>
<keyword evidence="7" id="KW-1185">Reference proteome</keyword>
<name>R3WH74_9ENTE</name>
<feature type="binding site" evidence="4">
    <location>
        <position position="147"/>
    </location>
    <ligand>
        <name>Zn(2+)</name>
        <dbReference type="ChEBI" id="CHEBI:29105"/>
    </ligand>
</feature>
<dbReference type="AlphaFoldDB" id="R3WH74"/>
<dbReference type="HOGENOM" id="CLU_023643_3_0_9"/>
<keyword evidence="4" id="KW-0479">Metal-binding</keyword>
<dbReference type="InterPro" id="IPR029035">
    <property type="entry name" value="DHS-like_NAD/FAD-binding_dom"/>
</dbReference>
<gene>
    <name evidence="6" type="ORF">UC3_03464</name>
</gene>
<feature type="domain" description="Deacetylase sirtuin-type" evidence="5">
    <location>
        <begin position="2"/>
        <end position="241"/>
    </location>
</feature>
<dbReference type="PROSITE" id="PS50305">
    <property type="entry name" value="SIRTUIN"/>
    <property type="match status" value="1"/>
</dbReference>
<sequence>MSIVEKIGMKEAAERIKKAQKITFLTGAGVSTPSGIPDYRSLKGIYQGHEQPEYLLSHEAMVQEPEKFYQFVQQLYHPDAQPNVIHKVIAGLEKEKAVWLVTQNIDGLHEKAGSKNRINFHGSLYSCSCRKCGCPVPWTSYVVSDRHEDCGGQIRPNIVLYGEGFQEKVLEDAVSAVEQAETIVIVGTSFQVHPFCDLLAYKQPQAEIIVVNQTPISLFEPYAFVEADGVNVFQQIEEIKE</sequence>
<dbReference type="PATRIC" id="fig|1158610.3.peg.3461"/>